<dbReference type="GO" id="GO:0005886">
    <property type="term" value="C:plasma membrane"/>
    <property type="evidence" value="ECO:0007669"/>
    <property type="project" value="UniProtKB-SubCell"/>
</dbReference>
<dbReference type="KEGG" id="vbh:CMV30_04530"/>
<evidence type="ECO:0000256" key="6">
    <source>
        <dbReference type="ARBA" id="ARBA00022692"/>
    </source>
</evidence>
<dbReference type="PANTHER" id="PTHR30413:SF8">
    <property type="entry name" value="TRANSPORT PERMEASE PROTEIN"/>
    <property type="match status" value="1"/>
</dbReference>
<gene>
    <name evidence="11" type="ORF">CMV30_04530</name>
</gene>
<reference evidence="11 12" key="1">
    <citation type="submission" date="2017-09" db="EMBL/GenBank/DDBJ databases">
        <title>Complete genome sequence of Verrucomicrobial strain HZ-65, isolated from freshwater.</title>
        <authorList>
            <person name="Choi A."/>
        </authorList>
    </citation>
    <scope>NUCLEOTIDE SEQUENCE [LARGE SCALE GENOMIC DNA]</scope>
    <source>
        <strain evidence="11 12">HZ-65</strain>
    </source>
</reference>
<dbReference type="InterPro" id="IPR013525">
    <property type="entry name" value="ABC2_TM"/>
</dbReference>
<organism evidence="11 12">
    <name type="scientific">Nibricoccus aquaticus</name>
    <dbReference type="NCBI Taxonomy" id="2576891"/>
    <lineage>
        <taxon>Bacteria</taxon>
        <taxon>Pseudomonadati</taxon>
        <taxon>Verrucomicrobiota</taxon>
        <taxon>Opitutia</taxon>
        <taxon>Opitutales</taxon>
        <taxon>Opitutaceae</taxon>
        <taxon>Nibricoccus</taxon>
    </lineage>
</organism>
<comment type="similarity">
    <text evidence="2 9">Belongs to the ABC-2 integral membrane protein family.</text>
</comment>
<evidence type="ECO:0000256" key="7">
    <source>
        <dbReference type="ARBA" id="ARBA00022989"/>
    </source>
</evidence>
<sequence>MNPSQPPSEIEIRIRPNTSWFHIDLEGLKNYRDLLWLLVQRDFTSKYKQTILGPLWFLVSPIINSLAFTLVFGKIVGVSTDKLPPMIFFLSGQLAWTYFSTVLGSTANSLAGNTHLFAKVYFPRLIPPLAVTISSLLALVIQLVTFLGFYAHHQLTHSPDQLLALPSINWLLFPLIVVHMAVLALGVGLTLSALSAKYRDIQQVQGFFVTLWMYGSPVIYPLSTISEKFPGFVWLAHLNPMTAIVETTRFLFLGVGTVTLSGYATSVAITLAVFALGLFSYQKSARTFVDTV</sequence>
<feature type="transmembrane region" description="Helical" evidence="9">
    <location>
        <begin position="171"/>
        <end position="194"/>
    </location>
</feature>
<dbReference type="AlphaFoldDB" id="A0A290Q3N3"/>
<evidence type="ECO:0000256" key="4">
    <source>
        <dbReference type="ARBA" id="ARBA00022475"/>
    </source>
</evidence>
<feature type="transmembrane region" description="Helical" evidence="9">
    <location>
        <begin position="96"/>
        <end position="117"/>
    </location>
</feature>
<feature type="transmembrane region" description="Helical" evidence="9">
    <location>
        <begin position="250"/>
        <end position="279"/>
    </location>
</feature>
<dbReference type="EMBL" id="CP023344">
    <property type="protein sequence ID" value="ATC63279.1"/>
    <property type="molecule type" value="Genomic_DNA"/>
</dbReference>
<evidence type="ECO:0000313" key="12">
    <source>
        <dbReference type="Proteomes" id="UP000217265"/>
    </source>
</evidence>
<protein>
    <recommendedName>
        <fullName evidence="9">Transport permease protein</fullName>
    </recommendedName>
</protein>
<evidence type="ECO:0000256" key="3">
    <source>
        <dbReference type="ARBA" id="ARBA00022448"/>
    </source>
</evidence>
<dbReference type="GO" id="GO:0140359">
    <property type="term" value="F:ABC-type transporter activity"/>
    <property type="evidence" value="ECO:0007669"/>
    <property type="project" value="InterPro"/>
</dbReference>
<dbReference type="Pfam" id="PF01061">
    <property type="entry name" value="ABC2_membrane"/>
    <property type="match status" value="1"/>
</dbReference>
<proteinExistence type="inferred from homology"/>
<dbReference type="InterPro" id="IPR047817">
    <property type="entry name" value="ABC2_TM_bact-type"/>
</dbReference>
<dbReference type="PANTHER" id="PTHR30413">
    <property type="entry name" value="INNER MEMBRANE TRANSPORT PERMEASE"/>
    <property type="match status" value="1"/>
</dbReference>
<evidence type="ECO:0000256" key="2">
    <source>
        <dbReference type="ARBA" id="ARBA00007783"/>
    </source>
</evidence>
<evidence type="ECO:0000256" key="9">
    <source>
        <dbReference type="RuleBase" id="RU361157"/>
    </source>
</evidence>
<evidence type="ECO:0000256" key="8">
    <source>
        <dbReference type="ARBA" id="ARBA00023136"/>
    </source>
</evidence>
<name>A0A290Q3N3_9BACT</name>
<keyword evidence="3 9" id="KW-0813">Transport</keyword>
<dbReference type="GO" id="GO:0015920">
    <property type="term" value="P:lipopolysaccharide transport"/>
    <property type="evidence" value="ECO:0007669"/>
    <property type="project" value="TreeGrafter"/>
</dbReference>
<evidence type="ECO:0000256" key="1">
    <source>
        <dbReference type="ARBA" id="ARBA00004429"/>
    </source>
</evidence>
<keyword evidence="12" id="KW-1185">Reference proteome</keyword>
<feature type="transmembrane region" description="Helical" evidence="9">
    <location>
        <begin position="55"/>
        <end position="76"/>
    </location>
</feature>
<evidence type="ECO:0000313" key="11">
    <source>
        <dbReference type="EMBL" id="ATC63279.1"/>
    </source>
</evidence>
<feature type="transmembrane region" description="Helical" evidence="9">
    <location>
        <begin position="206"/>
        <end position="225"/>
    </location>
</feature>
<keyword evidence="8 9" id="KW-0472">Membrane</keyword>
<feature type="transmembrane region" description="Helical" evidence="9">
    <location>
        <begin position="129"/>
        <end position="151"/>
    </location>
</feature>
<keyword evidence="5" id="KW-0997">Cell inner membrane</keyword>
<keyword evidence="7 9" id="KW-1133">Transmembrane helix</keyword>
<dbReference type="RefSeq" id="WP_096054911.1">
    <property type="nucleotide sequence ID" value="NZ_CP023344.1"/>
</dbReference>
<dbReference type="PROSITE" id="PS51012">
    <property type="entry name" value="ABC_TM2"/>
    <property type="match status" value="1"/>
</dbReference>
<keyword evidence="4 9" id="KW-1003">Cell membrane</keyword>
<comment type="subcellular location">
    <subcellularLocation>
        <location evidence="1">Cell inner membrane</location>
        <topology evidence="1">Multi-pass membrane protein</topology>
    </subcellularLocation>
    <subcellularLocation>
        <location evidence="9">Cell membrane</location>
        <topology evidence="9">Multi-pass membrane protein</topology>
    </subcellularLocation>
</comment>
<evidence type="ECO:0000259" key="10">
    <source>
        <dbReference type="PROSITE" id="PS51012"/>
    </source>
</evidence>
<evidence type="ECO:0000256" key="5">
    <source>
        <dbReference type="ARBA" id="ARBA00022519"/>
    </source>
</evidence>
<feature type="domain" description="ABC transmembrane type-2" evidence="10">
    <location>
        <begin position="52"/>
        <end position="284"/>
    </location>
</feature>
<dbReference type="OrthoDB" id="9786910at2"/>
<keyword evidence="6 9" id="KW-0812">Transmembrane</keyword>
<dbReference type="Proteomes" id="UP000217265">
    <property type="component" value="Chromosome"/>
</dbReference>
<accession>A0A290Q3N3</accession>